<dbReference type="EMBL" id="CAUYUJ010018134">
    <property type="protein sequence ID" value="CAK0880923.1"/>
    <property type="molecule type" value="Genomic_DNA"/>
</dbReference>
<evidence type="ECO:0008006" key="3">
    <source>
        <dbReference type="Google" id="ProtNLM"/>
    </source>
</evidence>
<name>A0ABN9W4F2_9DINO</name>
<organism evidence="1 2">
    <name type="scientific">Prorocentrum cordatum</name>
    <dbReference type="NCBI Taxonomy" id="2364126"/>
    <lineage>
        <taxon>Eukaryota</taxon>
        <taxon>Sar</taxon>
        <taxon>Alveolata</taxon>
        <taxon>Dinophyceae</taxon>
        <taxon>Prorocentrales</taxon>
        <taxon>Prorocentraceae</taxon>
        <taxon>Prorocentrum</taxon>
    </lineage>
</organism>
<evidence type="ECO:0000313" key="1">
    <source>
        <dbReference type="EMBL" id="CAK0880923.1"/>
    </source>
</evidence>
<protein>
    <recommendedName>
        <fullName evidence="3">Transmembrane protein 231</fullName>
    </recommendedName>
</protein>
<reference evidence="1" key="1">
    <citation type="submission" date="2023-10" db="EMBL/GenBank/DDBJ databases">
        <authorList>
            <person name="Chen Y."/>
            <person name="Shah S."/>
            <person name="Dougan E. K."/>
            <person name="Thang M."/>
            <person name="Chan C."/>
        </authorList>
    </citation>
    <scope>NUCLEOTIDE SEQUENCE [LARGE SCALE GENOMIC DNA]</scope>
</reference>
<gene>
    <name evidence="1" type="ORF">PCOR1329_LOCUS63934</name>
</gene>
<accession>A0ABN9W4F2</accession>
<proteinExistence type="predicted"/>
<dbReference type="Proteomes" id="UP001189429">
    <property type="component" value="Unassembled WGS sequence"/>
</dbReference>
<comment type="caution">
    <text evidence="1">The sequence shown here is derived from an EMBL/GenBank/DDBJ whole genome shotgun (WGS) entry which is preliminary data.</text>
</comment>
<keyword evidence="2" id="KW-1185">Reference proteome</keyword>
<evidence type="ECO:0000313" key="2">
    <source>
        <dbReference type="Proteomes" id="UP001189429"/>
    </source>
</evidence>
<sequence>MSSLSELDFFAYNTKSLRAEFAIFNGNYKVVSLVALHFNLMSSGRMKPSIDMDTMATFDLHGSAHEIVKTLAQRVLPGVLCVCFSIYFTTSLFRELNQAWSRQGVWWPSISSSEQEGQAGSRFWVRDGLLPSSASRGRVQTPGQSDTDRG</sequence>